<dbReference type="STRING" id="630515.SAMN04489812_0179"/>
<dbReference type="PANTHER" id="PTHR32305:SF15">
    <property type="entry name" value="PROTEIN RHSA-RELATED"/>
    <property type="match status" value="1"/>
</dbReference>
<dbReference type="Pfam" id="PF20148">
    <property type="entry name" value="DUF6531"/>
    <property type="match status" value="1"/>
</dbReference>
<sequence length="1832" mass="194941">MSSDPDTWGGLPDVKIDNTAADSLISGCKDAASKIRTQCTNRRTHTTSAMNDFKGLFSQIFERNQGIANEDGGQIATALDDIARQVQYIKDLVPDENRRRREAREWKKRHDEDKAHITLSDLGGDEDPPEGPKPPPAPKQYSANAKDRENPMPGEGGGGGGGGSTSSARPSALRDFAKSGSGEIEAMNGRSSKLSGLESDFNSGFDWGVDGTTGVNGSAVYTAFGTYHKLNQQDQTWVGAVASAFEKAGGSGSMVTVSNSALTASVQRAGVSVNRTDIPPTSPARLGVAPTTGYSDDPVNTSTGNFVEPEADLEFAGGCGSLSLNRMYNSFNHSVGAFGPGWTSWTESKINFTDQAGYLTQPDGRVVEFPRSGTGWGRAIGLSLWLQRDDAADELRVTDNDGGTWRFTTAGTLLSQDRGEGTMINFRRTDGRLVALEHERGRSITLEWDGELVVAATASDGRRVSYDYDSAGRLTAATGEGGTRSYRWDDAGLITEVVDADGVVEVHNSYDGQGRVTSQRSPHGRTSRYSYLPGNVTEVADLDGTRANTWLHDGRGRLIGIIDSFDQRQSTSYDTYGNPVQVVGRDGRATVREYDERGHVLREVSPSGAEIQYGWDDSDRLLTVVTGEGAVTTYGYQGSQRNPSELTDPEGGVTRLFWRDGLLVRMVDPTGVALQFDYNEHGDLIATTNAAGNSARLEYDAAGRVVAAVTPSGNRTTFVHGAHGITERHDPDGAVSTYEYTAGGRLAATVDPTGARTELEYGEDGEESRTIDPLGRTVQRRLDDLGNLAAVELPDGSSWRFSHDSLSRLSTTTTPAGHSWTWKYGRDGSPTGVVDPLGHEISVSSDAAGGEIISRDETGTVTHRFDPLGRPIAVGQLDDSAAITAYDRCGRPVELLDPEGALTRIERDAAGRPIAFTSPVGDVTRFEYDECGRRSATIDPLGGRTTIGYDADSRPVRVTLPTGEVGWTSYDRCGRITATFSPGIGTTSYGYDLAGRVIVARDPDNGRRRFRYDSAGQLTSVVNGNGGVTRYDYDAAGRNTTITDPLGNVTRREFDAENRCIAETDALGRTTTAGYDAVGHQVWQTEPGGRRTEWTYDAAGRVASIAVDGREISSIQRDLRNRRVTITDRSRPDRVSTQQLEWNRRDQLIRQERDGNAVQWSYDAAGRRTSMTTPDGNRTTYSYDAANRLAVVDHPLLGRAGFTRDRSGRLIGATAGAESQTWGYADGFVSAHTVSRTDGSVRTTIDRDDDGRITRIDRDDVDGSGRSTTFDYDEACQLIAARLVDGLGESVSRWRYDAAGRLIAETRDGQSRTYDYDAAAQLISSTDAGGTTSYHYDDAGRRVRTDFADGRQRDYSWSPTGYLSGVTDRVGDRVRTTRMQVDSTGQLASIAGESGELSTYWDTATPYAPGLVQVGDASVLGTPAAVGIGDQWTATGWRPSRATGHDPWTIDNGGATDLPGGLSIGAAGELNIAGLEWLHARAYDPSTRGFLSVDPLEPELGAGWAGNPYSYAGNDPLQALDPTGLKPVSQADLENARKPWYEKAWDATTGWVKNNWEYLAGGAMVLAGGVMVATGFGGPAGMMLISAGADTIIQKATTGEVNWGEVAVSGALGGVGGLGVAAKVGATGLKAAAITGAVSGGVGGAGMGAYRYSTGPGPHTVGGFLTATGTGAVSGAALGGAGGAAGHGLAAVGGKVLQKVRPKPSPGTSIPSDSVRFSQNKAGAGVAEIRDSMRANGWKGDPIDVVKMQDGGLTSLDNRRLLAAKMAGIDVKANVHGFDDLIPGEHAGRFPSRKGVIPETWGEAASNRIGNQSAGYRNAWPNGSPWTGYEGN</sequence>
<evidence type="ECO:0000259" key="3">
    <source>
        <dbReference type="Pfam" id="PF20148"/>
    </source>
</evidence>
<dbReference type="Pfam" id="PF05593">
    <property type="entry name" value="RHS_repeat"/>
    <property type="match status" value="9"/>
</dbReference>
<dbReference type="NCBIfam" id="TIGR03696">
    <property type="entry name" value="Rhs_assc_core"/>
    <property type="match status" value="1"/>
</dbReference>
<dbReference type="Proteomes" id="UP000199103">
    <property type="component" value="Chromosome I"/>
</dbReference>
<evidence type="ECO:0000256" key="1">
    <source>
        <dbReference type="ARBA" id="ARBA00022737"/>
    </source>
</evidence>
<dbReference type="CDD" id="cd16387">
    <property type="entry name" value="ParB_N_Srx"/>
    <property type="match status" value="1"/>
</dbReference>
<accession>A0A1H1MKT5</accession>
<evidence type="ECO:0000259" key="4">
    <source>
        <dbReference type="Pfam" id="PF25023"/>
    </source>
</evidence>
<dbReference type="Gene3D" id="2.180.10.10">
    <property type="entry name" value="RHS repeat-associated core"/>
    <property type="match status" value="6"/>
</dbReference>
<feature type="region of interest" description="Disordered" evidence="2">
    <location>
        <begin position="274"/>
        <end position="299"/>
    </location>
</feature>
<dbReference type="Pfam" id="PF25023">
    <property type="entry name" value="TEN_YD-shell"/>
    <property type="match status" value="1"/>
</dbReference>
<dbReference type="InterPro" id="IPR045351">
    <property type="entry name" value="DUF6531"/>
</dbReference>
<dbReference type="InterPro" id="IPR050708">
    <property type="entry name" value="T6SS_VgrG/RHS"/>
</dbReference>
<protein>
    <submittedName>
        <fullName evidence="5">RHS repeat-associated core domain-containing protein</fullName>
    </submittedName>
</protein>
<dbReference type="EMBL" id="LT629772">
    <property type="protein sequence ID" value="SDR87454.1"/>
    <property type="molecule type" value="Genomic_DNA"/>
</dbReference>
<dbReference type="InterPro" id="IPR031325">
    <property type="entry name" value="RHS_repeat"/>
</dbReference>
<feature type="compositionally biased region" description="Gly residues" evidence="2">
    <location>
        <begin position="154"/>
        <end position="164"/>
    </location>
</feature>
<proteinExistence type="predicted"/>
<feature type="domain" description="Teneurin-like YD-shell" evidence="4">
    <location>
        <begin position="429"/>
        <end position="606"/>
    </location>
</feature>
<dbReference type="RefSeq" id="WP_091518401.1">
    <property type="nucleotide sequence ID" value="NZ_LT629772.1"/>
</dbReference>
<dbReference type="NCBIfam" id="TIGR01643">
    <property type="entry name" value="YD_repeat_2x"/>
    <property type="match status" value="15"/>
</dbReference>
<evidence type="ECO:0000313" key="6">
    <source>
        <dbReference type="Proteomes" id="UP000199103"/>
    </source>
</evidence>
<dbReference type="InterPro" id="IPR022385">
    <property type="entry name" value="Rhs_assc_core"/>
</dbReference>
<keyword evidence="1" id="KW-0677">Repeat</keyword>
<feature type="domain" description="DUF6531" evidence="3">
    <location>
        <begin position="297"/>
        <end position="369"/>
    </location>
</feature>
<organism evidence="5 6">
    <name type="scientific">Microlunatus soli</name>
    <dbReference type="NCBI Taxonomy" id="630515"/>
    <lineage>
        <taxon>Bacteria</taxon>
        <taxon>Bacillati</taxon>
        <taxon>Actinomycetota</taxon>
        <taxon>Actinomycetes</taxon>
        <taxon>Propionibacteriales</taxon>
        <taxon>Propionibacteriaceae</taxon>
        <taxon>Microlunatus</taxon>
    </lineage>
</organism>
<evidence type="ECO:0000256" key="2">
    <source>
        <dbReference type="SAM" id="MobiDB-lite"/>
    </source>
</evidence>
<evidence type="ECO:0000313" key="5">
    <source>
        <dbReference type="EMBL" id="SDR87454.1"/>
    </source>
</evidence>
<name>A0A1H1MKT5_9ACTN</name>
<dbReference type="InterPro" id="IPR056823">
    <property type="entry name" value="TEN-like_YD-shell"/>
</dbReference>
<dbReference type="InterPro" id="IPR006530">
    <property type="entry name" value="YD"/>
</dbReference>
<gene>
    <name evidence="5" type="ORF">SAMN04489812_0179</name>
</gene>
<feature type="region of interest" description="Disordered" evidence="2">
    <location>
        <begin position="103"/>
        <end position="171"/>
    </location>
</feature>
<feature type="compositionally biased region" description="Basic and acidic residues" evidence="2">
    <location>
        <begin position="103"/>
        <end position="116"/>
    </location>
</feature>
<reference evidence="5 6" key="1">
    <citation type="submission" date="2016-10" db="EMBL/GenBank/DDBJ databases">
        <authorList>
            <person name="de Groot N.N."/>
        </authorList>
    </citation>
    <scope>NUCLEOTIDE SEQUENCE [LARGE SCALE GENOMIC DNA]</scope>
    <source>
        <strain evidence="5 6">DSM 21800</strain>
    </source>
</reference>
<keyword evidence="6" id="KW-1185">Reference proteome</keyword>
<dbReference type="PANTHER" id="PTHR32305">
    <property type="match status" value="1"/>
</dbReference>
<dbReference type="OrthoDB" id="3712874at2"/>